<keyword evidence="3" id="KW-1185">Reference proteome</keyword>
<evidence type="ECO:0000313" key="3">
    <source>
        <dbReference type="Proteomes" id="UP000032229"/>
    </source>
</evidence>
<feature type="signal peptide" evidence="1">
    <location>
        <begin position="1"/>
        <end position="28"/>
    </location>
</feature>
<evidence type="ECO:0000313" key="2">
    <source>
        <dbReference type="EMBL" id="AJR04836.1"/>
    </source>
</evidence>
<gene>
    <name evidence="2" type="ORF">AW14_06815</name>
</gene>
<feature type="chain" id="PRO_5002183717" evidence="1">
    <location>
        <begin position="29"/>
        <end position="252"/>
    </location>
</feature>
<dbReference type="HOGENOM" id="CLU_1057413_0_0_10"/>
<proteinExistence type="predicted"/>
<dbReference type="EMBL" id="CP007202">
    <property type="protein sequence ID" value="AJR04836.1"/>
    <property type="molecule type" value="Genomic_DNA"/>
</dbReference>
<protein>
    <submittedName>
        <fullName evidence="2">Uncharacterized protein</fullName>
    </submittedName>
</protein>
<dbReference type="AlphaFoldDB" id="A0A0C5W0L4"/>
<dbReference type="STRING" id="1454006.AW14_06815"/>
<dbReference type="Proteomes" id="UP000032229">
    <property type="component" value="Chromosome"/>
</dbReference>
<accession>A0A0C5W0L4</accession>
<evidence type="ECO:0000256" key="1">
    <source>
        <dbReference type="SAM" id="SignalP"/>
    </source>
</evidence>
<sequence length="252" mass="30146">MFLIIKIMLNIRCKITITILLVSLNAFSQENLPYDENLHSYKQYFRDNYGVTISFPDKLKDLDIYFIPWRVRNDREKCTGLLYGPIFLSKDKNCMIAFPFEFISFFKGLEENKKIPLNTFYFDPKEQIAAEIETSLGLYYCIGDSRNKDIDNVELYNYVNFVFGKQAKEKYNADSFAIYDLPNANKTYFLDESLEKLHKKYPYCTSLFIQKDIRNSYLSIKFFFTEKGFKKKEKYIKMLDKHIWFDENFKPN</sequence>
<keyword evidence="1" id="KW-0732">Signal</keyword>
<dbReference type="KEGG" id="sze:AW14_06815"/>
<reference evidence="2 3" key="1">
    <citation type="submission" date="2014-02" db="EMBL/GenBank/DDBJ databases">
        <authorList>
            <person name="Young C.-C."/>
            <person name="Hameed A."/>
            <person name="Huang H.-C."/>
            <person name="Shahina M."/>
        </authorList>
    </citation>
    <scope>NUCLEOTIDE SEQUENCE [LARGE SCALE GENOMIC DNA]</scope>
    <source>
        <strain evidence="2 3">CC-SAMT-1</strain>
    </source>
</reference>
<name>A0A0C5W0L4_9FLAO</name>
<organism evidence="2 3">
    <name type="scientific">Siansivirga zeaxanthinifaciens CC-SAMT-1</name>
    <dbReference type="NCBI Taxonomy" id="1454006"/>
    <lineage>
        <taxon>Bacteria</taxon>
        <taxon>Pseudomonadati</taxon>
        <taxon>Bacteroidota</taxon>
        <taxon>Flavobacteriia</taxon>
        <taxon>Flavobacteriales</taxon>
        <taxon>Flavobacteriaceae</taxon>
        <taxon>Siansivirga</taxon>
    </lineage>
</organism>